<evidence type="ECO:0000313" key="1">
    <source>
        <dbReference type="EMBL" id="GBP93557.1"/>
    </source>
</evidence>
<dbReference type="Proteomes" id="UP000299102">
    <property type="component" value="Unassembled WGS sequence"/>
</dbReference>
<comment type="caution">
    <text evidence="1">The sequence shown here is derived from an EMBL/GenBank/DDBJ whole genome shotgun (WGS) entry which is preliminary data.</text>
</comment>
<keyword evidence="2" id="KW-1185">Reference proteome</keyword>
<proteinExistence type="predicted"/>
<evidence type="ECO:0000313" key="2">
    <source>
        <dbReference type="Proteomes" id="UP000299102"/>
    </source>
</evidence>
<name>A0A4C2A3S1_EUMVA</name>
<dbReference type="EMBL" id="BGZK01002391">
    <property type="protein sequence ID" value="GBP93557.1"/>
    <property type="molecule type" value="Genomic_DNA"/>
</dbReference>
<dbReference type="AlphaFoldDB" id="A0A4C2A3S1"/>
<gene>
    <name evidence="1" type="ORF">EVAR_90123_1</name>
</gene>
<accession>A0A4C2A3S1</accession>
<reference evidence="1 2" key="1">
    <citation type="journal article" date="2019" name="Commun. Biol.">
        <title>The bagworm genome reveals a unique fibroin gene that provides high tensile strength.</title>
        <authorList>
            <person name="Kono N."/>
            <person name="Nakamura H."/>
            <person name="Ohtoshi R."/>
            <person name="Tomita M."/>
            <person name="Numata K."/>
            <person name="Arakawa K."/>
        </authorList>
    </citation>
    <scope>NUCLEOTIDE SEQUENCE [LARGE SCALE GENOMIC DNA]</scope>
</reference>
<sequence>MSIKTPEVPQYYSLKERVYVDQYMWVIGYQFAAYRGSFSAFEIAVTRFIFQDSGKYPVRSTPLNSLVIATKALFSNFVMAAVDSRDLPFSQPAHRLSHFRWAHYIVNSRQWRRWG</sequence>
<protein>
    <submittedName>
        <fullName evidence="1">Uncharacterized protein</fullName>
    </submittedName>
</protein>
<organism evidence="1 2">
    <name type="scientific">Eumeta variegata</name>
    <name type="common">Bagworm moth</name>
    <name type="synonym">Eumeta japonica</name>
    <dbReference type="NCBI Taxonomy" id="151549"/>
    <lineage>
        <taxon>Eukaryota</taxon>
        <taxon>Metazoa</taxon>
        <taxon>Ecdysozoa</taxon>
        <taxon>Arthropoda</taxon>
        <taxon>Hexapoda</taxon>
        <taxon>Insecta</taxon>
        <taxon>Pterygota</taxon>
        <taxon>Neoptera</taxon>
        <taxon>Endopterygota</taxon>
        <taxon>Lepidoptera</taxon>
        <taxon>Glossata</taxon>
        <taxon>Ditrysia</taxon>
        <taxon>Tineoidea</taxon>
        <taxon>Psychidae</taxon>
        <taxon>Oiketicinae</taxon>
        <taxon>Eumeta</taxon>
    </lineage>
</organism>